<evidence type="ECO:0000313" key="3">
    <source>
        <dbReference type="Proteomes" id="UP000033618"/>
    </source>
</evidence>
<dbReference type="SUPFAM" id="SSF52821">
    <property type="entry name" value="Rhodanese/Cell cycle control phosphatase"/>
    <property type="match status" value="1"/>
</dbReference>
<organism evidence="2 3">
    <name type="scientific">Robbsia andropogonis</name>
    <dbReference type="NCBI Taxonomy" id="28092"/>
    <lineage>
        <taxon>Bacteria</taxon>
        <taxon>Pseudomonadati</taxon>
        <taxon>Pseudomonadota</taxon>
        <taxon>Betaproteobacteria</taxon>
        <taxon>Burkholderiales</taxon>
        <taxon>Burkholderiaceae</taxon>
        <taxon>Robbsia</taxon>
    </lineage>
</organism>
<name>A0A0F5JYC6_9BURK</name>
<comment type="caution">
    <text evidence="2">The sequence shown here is derived from an EMBL/GenBank/DDBJ whole genome shotgun (WGS) entry which is preliminary data.</text>
</comment>
<dbReference type="GO" id="GO:0016740">
    <property type="term" value="F:transferase activity"/>
    <property type="evidence" value="ECO:0007669"/>
    <property type="project" value="UniProtKB-KW"/>
</dbReference>
<reference evidence="2 3" key="1">
    <citation type="submission" date="2015-03" db="EMBL/GenBank/DDBJ databases">
        <title>Draft Genome Sequence of Burkholderia andropogonis type strain ICMP2807, isolated from Sorghum bicolor.</title>
        <authorList>
            <person name="Lopes-Santos L."/>
            <person name="Castro D.B."/>
            <person name="Ottoboni L.M."/>
            <person name="Park D."/>
            <person name="Weirc B.S."/>
            <person name="Destefano S.A."/>
        </authorList>
    </citation>
    <scope>NUCLEOTIDE SEQUENCE [LARGE SCALE GENOMIC DNA]</scope>
    <source>
        <strain evidence="2 3">ICMP2807</strain>
    </source>
</reference>
<dbReference type="InterPro" id="IPR001763">
    <property type="entry name" value="Rhodanese-like_dom"/>
</dbReference>
<evidence type="ECO:0000313" key="2">
    <source>
        <dbReference type="EMBL" id="KKB62680.1"/>
    </source>
</evidence>
<dbReference type="EMBL" id="LAQU01000017">
    <property type="protein sequence ID" value="KKB62680.1"/>
    <property type="molecule type" value="Genomic_DNA"/>
</dbReference>
<accession>A0A0F5JYC6</accession>
<feature type="domain" description="Rhodanese" evidence="1">
    <location>
        <begin position="78"/>
        <end position="137"/>
    </location>
</feature>
<evidence type="ECO:0000259" key="1">
    <source>
        <dbReference type="PROSITE" id="PS50206"/>
    </source>
</evidence>
<dbReference type="SMART" id="SM00450">
    <property type="entry name" value="RHOD"/>
    <property type="match status" value="1"/>
</dbReference>
<dbReference type="InterPro" id="IPR036873">
    <property type="entry name" value="Rhodanese-like_dom_sf"/>
</dbReference>
<sequence>MLARGTNRGKEAGLSYAGALTPDEAFGLLQLTPEALLVDVRTLAELTWVGQPDIPRDQYAHIEWNGWPGGARNDAFIEMLRGACGALGADRPVLMLCRSAVRSKAAGQLAAAHGFSHVFDVLEGFEGDKDTAGHRKSVGGWCWRGLPWRGA</sequence>
<dbReference type="OrthoDB" id="9815890at2"/>
<dbReference type="AlphaFoldDB" id="A0A0F5JYC6"/>
<dbReference type="PATRIC" id="fig|28092.6.peg.3837"/>
<gene>
    <name evidence="2" type="ORF">WM40_16300</name>
</gene>
<keyword evidence="3" id="KW-1185">Reference proteome</keyword>
<dbReference type="STRING" id="28092.WM40_16300"/>
<dbReference type="PROSITE" id="PS50206">
    <property type="entry name" value="RHODANESE_3"/>
    <property type="match status" value="1"/>
</dbReference>
<dbReference type="Proteomes" id="UP000033618">
    <property type="component" value="Unassembled WGS sequence"/>
</dbReference>
<proteinExistence type="predicted"/>
<protein>
    <submittedName>
        <fullName evidence="2">Sulfurtransferase</fullName>
    </submittedName>
</protein>
<dbReference type="Gene3D" id="3.40.250.10">
    <property type="entry name" value="Rhodanese-like domain"/>
    <property type="match status" value="1"/>
</dbReference>
<keyword evidence="2" id="KW-0808">Transferase</keyword>